<proteinExistence type="predicted"/>
<dbReference type="HOGENOM" id="CLU_2005430_0_0_1"/>
<dbReference type="Proteomes" id="UP000054485">
    <property type="component" value="Unassembled WGS sequence"/>
</dbReference>
<feature type="region of interest" description="Disordered" evidence="1">
    <location>
        <begin position="67"/>
        <end position="88"/>
    </location>
</feature>
<gene>
    <name evidence="2" type="ORF">CY34DRAFT_18345</name>
</gene>
<protein>
    <submittedName>
        <fullName evidence="2">Uncharacterized protein</fullName>
    </submittedName>
</protein>
<sequence>MALDGRLKMQRNLCQAWHFLRLQTIKKHSHPHYHHLSYSSPFAHTRGAARAQPPHITLLSRQLTDSQIDPRLQGPAGPSAPPAVASSTPPAALVPFALLAALIKTATRCTRTPDSSATWFPFSL</sequence>
<evidence type="ECO:0000313" key="3">
    <source>
        <dbReference type="Proteomes" id="UP000054485"/>
    </source>
</evidence>
<reference evidence="2 3" key="1">
    <citation type="submission" date="2014-04" db="EMBL/GenBank/DDBJ databases">
        <authorList>
            <consortium name="DOE Joint Genome Institute"/>
            <person name="Kuo A."/>
            <person name="Ruytinx J."/>
            <person name="Rineau F."/>
            <person name="Colpaert J."/>
            <person name="Kohler A."/>
            <person name="Nagy L.G."/>
            <person name="Floudas D."/>
            <person name="Copeland A."/>
            <person name="Barry K.W."/>
            <person name="Cichocki N."/>
            <person name="Veneault-Fourrey C."/>
            <person name="LaButti K."/>
            <person name="Lindquist E.A."/>
            <person name="Lipzen A."/>
            <person name="Lundell T."/>
            <person name="Morin E."/>
            <person name="Murat C."/>
            <person name="Sun H."/>
            <person name="Tunlid A."/>
            <person name="Henrissat B."/>
            <person name="Grigoriev I.V."/>
            <person name="Hibbett D.S."/>
            <person name="Martin F."/>
            <person name="Nordberg H.P."/>
            <person name="Cantor M.N."/>
            <person name="Hua S.X."/>
        </authorList>
    </citation>
    <scope>NUCLEOTIDE SEQUENCE [LARGE SCALE GENOMIC DNA]</scope>
    <source>
        <strain evidence="2 3">UH-Slu-Lm8-n1</strain>
    </source>
</reference>
<name>A0A0C9ZVS6_9AGAM</name>
<evidence type="ECO:0000313" key="2">
    <source>
        <dbReference type="EMBL" id="KIK33476.1"/>
    </source>
</evidence>
<reference evidence="3" key="2">
    <citation type="submission" date="2015-01" db="EMBL/GenBank/DDBJ databases">
        <title>Evolutionary Origins and Diversification of the Mycorrhizal Mutualists.</title>
        <authorList>
            <consortium name="DOE Joint Genome Institute"/>
            <consortium name="Mycorrhizal Genomics Consortium"/>
            <person name="Kohler A."/>
            <person name="Kuo A."/>
            <person name="Nagy L.G."/>
            <person name="Floudas D."/>
            <person name="Copeland A."/>
            <person name="Barry K.W."/>
            <person name="Cichocki N."/>
            <person name="Veneault-Fourrey C."/>
            <person name="LaButti K."/>
            <person name="Lindquist E.A."/>
            <person name="Lipzen A."/>
            <person name="Lundell T."/>
            <person name="Morin E."/>
            <person name="Murat C."/>
            <person name="Riley R."/>
            <person name="Ohm R."/>
            <person name="Sun H."/>
            <person name="Tunlid A."/>
            <person name="Henrissat B."/>
            <person name="Grigoriev I.V."/>
            <person name="Hibbett D.S."/>
            <person name="Martin F."/>
        </authorList>
    </citation>
    <scope>NUCLEOTIDE SEQUENCE [LARGE SCALE GENOMIC DNA]</scope>
    <source>
        <strain evidence="3">UH-Slu-Lm8-n1</strain>
    </source>
</reference>
<organism evidence="2 3">
    <name type="scientific">Suillus luteus UH-Slu-Lm8-n1</name>
    <dbReference type="NCBI Taxonomy" id="930992"/>
    <lineage>
        <taxon>Eukaryota</taxon>
        <taxon>Fungi</taxon>
        <taxon>Dikarya</taxon>
        <taxon>Basidiomycota</taxon>
        <taxon>Agaricomycotina</taxon>
        <taxon>Agaricomycetes</taxon>
        <taxon>Agaricomycetidae</taxon>
        <taxon>Boletales</taxon>
        <taxon>Suillineae</taxon>
        <taxon>Suillaceae</taxon>
        <taxon>Suillus</taxon>
    </lineage>
</organism>
<dbReference type="EMBL" id="KN835934">
    <property type="protein sequence ID" value="KIK33476.1"/>
    <property type="molecule type" value="Genomic_DNA"/>
</dbReference>
<evidence type="ECO:0000256" key="1">
    <source>
        <dbReference type="SAM" id="MobiDB-lite"/>
    </source>
</evidence>
<accession>A0A0C9ZVS6</accession>
<keyword evidence="3" id="KW-1185">Reference proteome</keyword>
<dbReference type="InParanoid" id="A0A0C9ZVS6"/>
<dbReference type="AlphaFoldDB" id="A0A0C9ZVS6"/>